<dbReference type="FunFam" id="3.30.40.10:FF:000019">
    <property type="entry name" value="RBR-type E3 ubiquitin transferase"/>
    <property type="match status" value="1"/>
</dbReference>
<comment type="pathway">
    <text evidence="4">Protein modification; protein ubiquitination.</text>
</comment>
<evidence type="ECO:0000256" key="6">
    <source>
        <dbReference type="ARBA" id="ARBA00012251"/>
    </source>
</evidence>
<accession>A0A9N7MYM8</accession>
<feature type="compositionally biased region" description="Basic and acidic residues" evidence="15">
    <location>
        <begin position="9"/>
        <end position="21"/>
    </location>
</feature>
<dbReference type="Pfam" id="PF01485">
    <property type="entry name" value="IBR"/>
    <property type="match status" value="1"/>
</dbReference>
<feature type="domain" description="RING-type" evidence="16">
    <location>
        <begin position="243"/>
        <end position="289"/>
    </location>
</feature>
<evidence type="ECO:0000256" key="14">
    <source>
        <dbReference type="SAM" id="Coils"/>
    </source>
</evidence>
<dbReference type="GO" id="GO:0016567">
    <property type="term" value="P:protein ubiquitination"/>
    <property type="evidence" value="ECO:0007669"/>
    <property type="project" value="InterPro"/>
</dbReference>
<dbReference type="Pfam" id="PF21235">
    <property type="entry name" value="UBA_ARI1"/>
    <property type="match status" value="1"/>
</dbReference>
<comment type="catalytic activity">
    <reaction evidence="1">
        <text>[E2 ubiquitin-conjugating enzyme]-S-ubiquitinyl-L-cysteine + [acceptor protein]-L-lysine = [E2 ubiquitin-conjugating enzyme]-L-cysteine + [acceptor protein]-N(6)-ubiquitinyl-L-lysine.</text>
        <dbReference type="EC" id="2.3.2.31"/>
    </reaction>
</comment>
<evidence type="ECO:0000256" key="4">
    <source>
        <dbReference type="ARBA" id="ARBA00004906"/>
    </source>
</evidence>
<evidence type="ECO:0000256" key="13">
    <source>
        <dbReference type="PROSITE-ProRule" id="PRU00175"/>
    </source>
</evidence>
<comment type="cofactor">
    <cofactor evidence="2">
        <name>Zn(2+)</name>
        <dbReference type="ChEBI" id="CHEBI:29105"/>
    </cofactor>
</comment>
<feature type="compositionally biased region" description="Low complexity" evidence="15">
    <location>
        <begin position="636"/>
        <end position="658"/>
    </location>
</feature>
<dbReference type="PROSITE" id="PS50089">
    <property type="entry name" value="ZF_RING_2"/>
    <property type="match status" value="1"/>
</dbReference>
<evidence type="ECO:0000256" key="10">
    <source>
        <dbReference type="ARBA" id="ARBA00022771"/>
    </source>
</evidence>
<protein>
    <recommendedName>
        <fullName evidence="6">RBR-type E3 ubiquitin transferase</fullName>
        <ecNumber evidence="6">2.3.2.31</ecNumber>
    </recommendedName>
</protein>
<keyword evidence="9" id="KW-0677">Repeat</keyword>
<evidence type="ECO:0000256" key="1">
    <source>
        <dbReference type="ARBA" id="ARBA00001798"/>
    </source>
</evidence>
<dbReference type="InterPro" id="IPR002867">
    <property type="entry name" value="IBR_dom"/>
</dbReference>
<evidence type="ECO:0000313" key="19">
    <source>
        <dbReference type="Proteomes" id="UP001153555"/>
    </source>
</evidence>
<dbReference type="InterPro" id="IPR044066">
    <property type="entry name" value="TRIAD_supradom"/>
</dbReference>
<evidence type="ECO:0000256" key="7">
    <source>
        <dbReference type="ARBA" id="ARBA00022679"/>
    </source>
</evidence>
<dbReference type="Proteomes" id="UP001153555">
    <property type="component" value="Unassembled WGS sequence"/>
</dbReference>
<dbReference type="Pfam" id="PF22191">
    <property type="entry name" value="IBR_1"/>
    <property type="match status" value="1"/>
</dbReference>
<evidence type="ECO:0000256" key="5">
    <source>
        <dbReference type="ARBA" id="ARBA00005884"/>
    </source>
</evidence>
<keyword evidence="10 13" id="KW-0863">Zinc-finger</keyword>
<keyword evidence="7" id="KW-0808">Transferase</keyword>
<sequence length="722" mass="81973">MTTEIGETTGERRVPEIEKAKSGRRRAGERRDESESPANQSVQKSNRIEPNRIHLFSTIFQFRLDFIEPYNKVFLGGSAEFLRTGARMESEDDMHDANEVASVEEEDDYYSGGEEEDMDAEGDDEEDYGYSYDYANEEDDDTGDYDFVANYSDDDDDVLHSRSQSYTILKEEDIQQRQEEDITKISTVLSIPRAAACILLQRYNWSVNNVHEEWFANEEAVRKAVGLLEKPLVKYQNFTEVACGICFENYSCNSLRSAACVHLFCDVCWKAYISTSINDGPGCLTLRCPDPSCGAAIGQDMINKLACDEDKEKYKRYLLRSYVEDSRKVKWCPAPGCDSAVEYVVGSGSYDVSCSCSYSFCWNCTEEAHRPVDCETVTKWILKNSAESENMNWILANSKPCPKCKRPIEKNQGCMHMTCTPPCKFEFCWLCLGAWSDHGERTGGFYACNRYEAAKQEGVYDEAERRREMAKNSLERYTHYYERWASNQSSRQKALADLHQMQSIHLEKLSEVQSQPESQLKFIIEAWQQIVECRRVLKWTYAYGYYLHEHEDTKKKFFEYLQGEAEAGLERLHQCAEKELMNYLNADGPSKDFNDFRTKLAGLTSVTRNYFENLVKALENGLSDVSQAASNSSKNGAGTSKSKGTRGKGSSRSATSGRNADDSVNWTCDQCTFVNVPSASTCHPVDRQSRPTVGGRYSEVAAPSVGHNRLIVRLCRPTAGEF</sequence>
<dbReference type="SMART" id="SM00647">
    <property type="entry name" value="IBR"/>
    <property type="match status" value="2"/>
</dbReference>
<comment type="caution">
    <text evidence="18">The sequence shown here is derived from an EMBL/GenBank/DDBJ whole genome shotgun (WGS) entry which is preliminary data.</text>
</comment>
<dbReference type="EMBL" id="CACSLK010017620">
    <property type="protein sequence ID" value="CAA0818641.1"/>
    <property type="molecule type" value="Genomic_DNA"/>
</dbReference>
<dbReference type="GO" id="GO:0008270">
    <property type="term" value="F:zinc ion binding"/>
    <property type="evidence" value="ECO:0007669"/>
    <property type="project" value="UniProtKB-KW"/>
</dbReference>
<gene>
    <name evidence="18" type="ORF">SHERM_17532</name>
</gene>
<name>A0A9N7MYM8_STRHE</name>
<feature type="region of interest" description="Disordered" evidence="15">
    <location>
        <begin position="88"/>
        <end position="127"/>
    </location>
</feature>
<dbReference type="Gene3D" id="3.30.40.10">
    <property type="entry name" value="Zinc/RING finger domain, C3HC4 (zinc finger)"/>
    <property type="match status" value="1"/>
</dbReference>
<keyword evidence="14" id="KW-0175">Coiled coil</keyword>
<dbReference type="InterPro" id="IPR048962">
    <property type="entry name" value="ARIH1-like_UBL"/>
</dbReference>
<dbReference type="InterPro" id="IPR013083">
    <property type="entry name" value="Znf_RING/FYVE/PHD"/>
</dbReference>
<reference evidence="18" key="1">
    <citation type="submission" date="2019-12" db="EMBL/GenBank/DDBJ databases">
        <authorList>
            <person name="Scholes J."/>
        </authorList>
    </citation>
    <scope>NUCLEOTIDE SEQUENCE</scope>
</reference>
<feature type="region of interest" description="Disordered" evidence="15">
    <location>
        <begin position="627"/>
        <end position="660"/>
    </location>
</feature>
<evidence type="ECO:0000313" key="18">
    <source>
        <dbReference type="EMBL" id="CAA0818641.1"/>
    </source>
</evidence>
<proteinExistence type="inferred from homology"/>
<evidence type="ECO:0000256" key="2">
    <source>
        <dbReference type="ARBA" id="ARBA00001947"/>
    </source>
</evidence>
<dbReference type="InterPro" id="IPR045840">
    <property type="entry name" value="Ariadne"/>
</dbReference>
<dbReference type="PROSITE" id="PS51873">
    <property type="entry name" value="TRIAD"/>
    <property type="match status" value="1"/>
</dbReference>
<dbReference type="GO" id="GO:0061630">
    <property type="term" value="F:ubiquitin protein ligase activity"/>
    <property type="evidence" value="ECO:0007669"/>
    <property type="project" value="UniProtKB-EC"/>
</dbReference>
<dbReference type="PANTHER" id="PTHR11685">
    <property type="entry name" value="RBR FAMILY RING FINGER AND IBR DOMAIN-CONTAINING"/>
    <property type="match status" value="1"/>
</dbReference>
<feature type="domain" description="RING-type" evidence="17">
    <location>
        <begin position="239"/>
        <end position="452"/>
    </location>
</feature>
<dbReference type="SUPFAM" id="SSF57850">
    <property type="entry name" value="RING/U-box"/>
    <property type="match status" value="3"/>
</dbReference>
<feature type="compositionally biased region" description="Acidic residues" evidence="15">
    <location>
        <begin position="102"/>
        <end position="127"/>
    </location>
</feature>
<evidence type="ECO:0000256" key="9">
    <source>
        <dbReference type="ARBA" id="ARBA00022737"/>
    </source>
</evidence>
<dbReference type="CDD" id="cd22583">
    <property type="entry name" value="Rcat_RBR_ARI7-like"/>
    <property type="match status" value="1"/>
</dbReference>
<keyword evidence="19" id="KW-1185">Reference proteome</keyword>
<dbReference type="Pfam" id="PF19422">
    <property type="entry name" value="Ariadne"/>
    <property type="match status" value="1"/>
</dbReference>
<feature type="compositionally biased region" description="Polar residues" evidence="15">
    <location>
        <begin position="36"/>
        <end position="45"/>
    </location>
</feature>
<feature type="coiled-coil region" evidence="14">
    <location>
        <begin position="453"/>
        <end position="480"/>
    </location>
</feature>
<evidence type="ECO:0000256" key="3">
    <source>
        <dbReference type="ARBA" id="ARBA00003976"/>
    </source>
</evidence>
<evidence type="ECO:0000259" key="17">
    <source>
        <dbReference type="PROSITE" id="PS51873"/>
    </source>
</evidence>
<comment type="function">
    <text evidence="3">Might act as an E3 ubiquitin-protein ligase, or as part of E3 complex, which accepts ubiquitin from specific E2 ubiquitin-conjugating enzymes and then transfers it to substrates.</text>
</comment>
<evidence type="ECO:0000259" key="16">
    <source>
        <dbReference type="PROSITE" id="PS50089"/>
    </source>
</evidence>
<organism evidence="18 19">
    <name type="scientific">Striga hermonthica</name>
    <name type="common">Purple witchweed</name>
    <name type="synonym">Buchnera hermonthica</name>
    <dbReference type="NCBI Taxonomy" id="68872"/>
    <lineage>
        <taxon>Eukaryota</taxon>
        <taxon>Viridiplantae</taxon>
        <taxon>Streptophyta</taxon>
        <taxon>Embryophyta</taxon>
        <taxon>Tracheophyta</taxon>
        <taxon>Spermatophyta</taxon>
        <taxon>Magnoliopsida</taxon>
        <taxon>eudicotyledons</taxon>
        <taxon>Gunneridae</taxon>
        <taxon>Pentapetalae</taxon>
        <taxon>asterids</taxon>
        <taxon>lamiids</taxon>
        <taxon>Lamiales</taxon>
        <taxon>Orobanchaceae</taxon>
        <taxon>Buchnereae</taxon>
        <taxon>Striga</taxon>
    </lineage>
</organism>
<dbReference type="InterPro" id="IPR001841">
    <property type="entry name" value="Znf_RING"/>
</dbReference>
<feature type="region of interest" description="Disordered" evidence="15">
    <location>
        <begin position="1"/>
        <end position="46"/>
    </location>
</feature>
<dbReference type="FunFam" id="1.20.120.1750:FF:000005">
    <property type="entry name" value="RBR-type E3 ubiquitin transferase"/>
    <property type="match status" value="1"/>
</dbReference>
<keyword evidence="12" id="KW-0862">Zinc</keyword>
<keyword evidence="8" id="KW-0479">Metal-binding</keyword>
<evidence type="ECO:0000256" key="15">
    <source>
        <dbReference type="SAM" id="MobiDB-lite"/>
    </source>
</evidence>
<evidence type="ECO:0000256" key="11">
    <source>
        <dbReference type="ARBA" id="ARBA00022786"/>
    </source>
</evidence>
<dbReference type="Gene3D" id="1.20.120.1750">
    <property type="match status" value="1"/>
</dbReference>
<dbReference type="OrthoDB" id="10009520at2759"/>
<dbReference type="EC" id="2.3.2.31" evidence="6"/>
<comment type="similarity">
    <text evidence="5">Belongs to the RBR family. Ariadne subfamily.</text>
</comment>
<dbReference type="AlphaFoldDB" id="A0A9N7MYM8"/>
<dbReference type="InterPro" id="IPR031127">
    <property type="entry name" value="E3_UB_ligase_RBR"/>
</dbReference>
<evidence type="ECO:0000256" key="8">
    <source>
        <dbReference type="ARBA" id="ARBA00022723"/>
    </source>
</evidence>
<keyword evidence="11" id="KW-0833">Ubl conjugation pathway</keyword>
<dbReference type="CDD" id="cd20346">
    <property type="entry name" value="BRcat_RBR_ANKIB1"/>
    <property type="match status" value="1"/>
</dbReference>
<evidence type="ECO:0000256" key="12">
    <source>
        <dbReference type="ARBA" id="ARBA00022833"/>
    </source>
</evidence>